<dbReference type="PANTHER" id="PTHR11552">
    <property type="entry name" value="GLUCOSE-METHANOL-CHOLINE GMC OXIDOREDUCTASE"/>
    <property type="match status" value="1"/>
</dbReference>
<evidence type="ECO:0000256" key="3">
    <source>
        <dbReference type="ARBA" id="ARBA00022630"/>
    </source>
</evidence>
<keyword evidence="6" id="KW-0732">Signal</keyword>
<dbReference type="InterPro" id="IPR012132">
    <property type="entry name" value="GMC_OxRdtase"/>
</dbReference>
<evidence type="ECO:0000313" key="9">
    <source>
        <dbReference type="EMBL" id="KAG5177317.1"/>
    </source>
</evidence>
<dbReference type="GO" id="GO:0050660">
    <property type="term" value="F:flavin adenine dinucleotide binding"/>
    <property type="evidence" value="ECO:0007669"/>
    <property type="project" value="InterPro"/>
</dbReference>
<evidence type="ECO:0008006" key="11">
    <source>
        <dbReference type="Google" id="ProtNLM"/>
    </source>
</evidence>
<dbReference type="InterPro" id="IPR036188">
    <property type="entry name" value="FAD/NAD-bd_sf"/>
</dbReference>
<name>A0A835YL20_9STRA</name>
<feature type="domain" description="Glucose-methanol-choline oxidoreductase N-terminal" evidence="7">
    <location>
        <begin position="115"/>
        <end position="346"/>
    </location>
</feature>
<feature type="domain" description="Glucose-methanol-choline oxidoreductase N-terminal" evidence="7">
    <location>
        <begin position="429"/>
        <end position="520"/>
    </location>
</feature>
<comment type="similarity">
    <text evidence="2">Belongs to the GMC oxidoreductase family.</text>
</comment>
<evidence type="ECO:0000256" key="2">
    <source>
        <dbReference type="ARBA" id="ARBA00010790"/>
    </source>
</evidence>
<dbReference type="Gene3D" id="3.50.50.60">
    <property type="entry name" value="FAD/NAD(P)-binding domain"/>
    <property type="match status" value="2"/>
</dbReference>
<protein>
    <recommendedName>
        <fullName evidence="11">Glucose-methanol-choline oxidoreductase N-terminal domain-containing protein</fullName>
    </recommendedName>
</protein>
<evidence type="ECO:0000256" key="6">
    <source>
        <dbReference type="SAM" id="SignalP"/>
    </source>
</evidence>
<keyword evidence="3" id="KW-0285">Flavoprotein</keyword>
<feature type="domain" description="Glucose-methanol-choline oxidoreductase C-terminal" evidence="8">
    <location>
        <begin position="648"/>
        <end position="774"/>
    </location>
</feature>
<keyword evidence="4" id="KW-0274">FAD</keyword>
<feature type="region of interest" description="Disordered" evidence="5">
    <location>
        <begin position="624"/>
        <end position="653"/>
    </location>
</feature>
<feature type="compositionally biased region" description="Polar residues" evidence="5">
    <location>
        <begin position="624"/>
        <end position="635"/>
    </location>
</feature>
<dbReference type="Gene3D" id="3.30.560.10">
    <property type="entry name" value="Glucose Oxidase, domain 3"/>
    <property type="match status" value="2"/>
</dbReference>
<dbReference type="AlphaFoldDB" id="A0A835YL20"/>
<dbReference type="InterPro" id="IPR000172">
    <property type="entry name" value="GMC_OxRdtase_N"/>
</dbReference>
<dbReference type="GO" id="GO:0044550">
    <property type="term" value="P:secondary metabolite biosynthetic process"/>
    <property type="evidence" value="ECO:0007669"/>
    <property type="project" value="TreeGrafter"/>
</dbReference>
<evidence type="ECO:0000313" key="10">
    <source>
        <dbReference type="Proteomes" id="UP000664859"/>
    </source>
</evidence>
<evidence type="ECO:0000256" key="1">
    <source>
        <dbReference type="ARBA" id="ARBA00001974"/>
    </source>
</evidence>
<comment type="cofactor">
    <cofactor evidence="1">
        <name>FAD</name>
        <dbReference type="ChEBI" id="CHEBI:57692"/>
    </cofactor>
</comment>
<dbReference type="PANTHER" id="PTHR11552:SF147">
    <property type="entry name" value="CHOLINE DEHYDROGENASE, MITOCHONDRIAL"/>
    <property type="match status" value="1"/>
</dbReference>
<evidence type="ECO:0000256" key="5">
    <source>
        <dbReference type="SAM" id="MobiDB-lite"/>
    </source>
</evidence>
<feature type="signal peptide" evidence="6">
    <location>
        <begin position="1"/>
        <end position="22"/>
    </location>
</feature>
<dbReference type="OrthoDB" id="269227at2759"/>
<dbReference type="SUPFAM" id="SSF51905">
    <property type="entry name" value="FAD/NAD(P)-binding domain"/>
    <property type="match status" value="1"/>
</dbReference>
<comment type="caution">
    <text evidence="9">The sequence shown here is derived from an EMBL/GenBank/DDBJ whole genome shotgun (WGS) entry which is preliminary data.</text>
</comment>
<evidence type="ECO:0000259" key="7">
    <source>
        <dbReference type="Pfam" id="PF00732"/>
    </source>
</evidence>
<proteinExistence type="inferred from homology"/>
<evidence type="ECO:0000259" key="8">
    <source>
        <dbReference type="Pfam" id="PF05199"/>
    </source>
</evidence>
<feature type="compositionally biased region" description="Gly residues" evidence="5">
    <location>
        <begin position="637"/>
        <end position="647"/>
    </location>
</feature>
<keyword evidence="10" id="KW-1185">Reference proteome</keyword>
<reference evidence="9" key="1">
    <citation type="submission" date="2021-02" db="EMBL/GenBank/DDBJ databases">
        <title>First Annotated Genome of the Yellow-green Alga Tribonema minus.</title>
        <authorList>
            <person name="Mahan K.M."/>
        </authorList>
    </citation>
    <scope>NUCLEOTIDE SEQUENCE</scope>
    <source>
        <strain evidence="9">UTEX B ZZ1240</strain>
    </source>
</reference>
<sequence length="792" mass="83381">MLVTRAVSLAAALLPLALLAAADNCGGSLSGKLDATATSLGRAMLLLTAAPPSLLPPLALYSCNSCDESNCGGDERCCPEAITTPCSVTSSAPCVVAGDSGESVHGRSAAEVETYDYIVVGAGTAGNVVAAKLANAKENFTVLLLEAGPRTDKAGYGVVDSDLNYFKVPGLPTTRCPDVTKCATLWNIDTITEPPGRGFWRIQIGKHTGGTGGNNIIGFQYTHASKADFNKWAALGPDYAKIWGPDKMAEVFKSLETATGELLKVSPDAYGSKGPIQIGKQIFQQPDFRDWYLDAWRAAGLPVTTDHNGPGSDLGGRCGLADSKFNITPTGRMSSSYRELIVPMLELSAATSSSGMRPIMTLQSSSPYPLLLRGDGTAVATLRRAPHARHAHCRHRHFAQLDQTRFYRTQSHGAQRAAAPLAERCNGAKTNFKMITGATVTKIVFASGTLPARATAVRYRDASGNTVTVNVRKDVIVSGGIAMSPALLMQSCVGPKDHLRSVGVPVVADNPKVGSGLKDQILVTLFYKFSNGAATYLDASRDPVAQAAAPGLWETGEGTWTTVSNPYTAYLRSDQIKCTSGTLFAGKHVQPKGSEGGTVRLVLSDPSRLRTNFNQNCNIILSLTKPAPSSSTQPKGSEGGTPKGSEGGTVRLVSSDPLKAPRVTLRHFVGDPGQDDLNALFQGLLLGRQVGDKLSAHATEIFPFDKINTMADLWAGIQVGNFYGNAAHAHGSARLVDAVDHKLRVRGTANVHIADASVIPQVSVRPAATIMAVGAVAGDLILQAARAPRTAL</sequence>
<evidence type="ECO:0000256" key="4">
    <source>
        <dbReference type="ARBA" id="ARBA00022827"/>
    </source>
</evidence>
<dbReference type="GO" id="GO:0016614">
    <property type="term" value="F:oxidoreductase activity, acting on CH-OH group of donors"/>
    <property type="evidence" value="ECO:0007669"/>
    <property type="project" value="InterPro"/>
</dbReference>
<dbReference type="Pfam" id="PF05199">
    <property type="entry name" value="GMC_oxred_C"/>
    <property type="match status" value="1"/>
</dbReference>
<organism evidence="9 10">
    <name type="scientific">Tribonema minus</name>
    <dbReference type="NCBI Taxonomy" id="303371"/>
    <lineage>
        <taxon>Eukaryota</taxon>
        <taxon>Sar</taxon>
        <taxon>Stramenopiles</taxon>
        <taxon>Ochrophyta</taxon>
        <taxon>PX clade</taxon>
        <taxon>Xanthophyceae</taxon>
        <taxon>Tribonematales</taxon>
        <taxon>Tribonemataceae</taxon>
        <taxon>Tribonema</taxon>
    </lineage>
</organism>
<accession>A0A835YL20</accession>
<dbReference type="EMBL" id="JAFCMP010000526">
    <property type="protein sequence ID" value="KAG5177317.1"/>
    <property type="molecule type" value="Genomic_DNA"/>
</dbReference>
<dbReference type="Proteomes" id="UP000664859">
    <property type="component" value="Unassembled WGS sequence"/>
</dbReference>
<gene>
    <name evidence="9" type="ORF">JKP88DRAFT_248864</name>
</gene>
<feature type="chain" id="PRO_5032369774" description="Glucose-methanol-choline oxidoreductase N-terminal domain-containing protein" evidence="6">
    <location>
        <begin position="23"/>
        <end position="792"/>
    </location>
</feature>
<dbReference type="InterPro" id="IPR007867">
    <property type="entry name" value="GMC_OxRtase_C"/>
</dbReference>
<dbReference type="Pfam" id="PF00732">
    <property type="entry name" value="GMC_oxred_N"/>
    <property type="match status" value="2"/>
</dbReference>